<dbReference type="OrthoDB" id="72053at2759"/>
<dbReference type="Pfam" id="PF00085">
    <property type="entry name" value="Thioredoxin"/>
    <property type="match status" value="2"/>
</dbReference>
<dbReference type="Gene3D" id="3.40.30.10">
    <property type="entry name" value="Glutaredoxin"/>
    <property type="match status" value="4"/>
</dbReference>
<evidence type="ECO:0000256" key="10">
    <source>
        <dbReference type="ARBA" id="ARBA00023284"/>
    </source>
</evidence>
<dbReference type="PROSITE" id="PS51352">
    <property type="entry name" value="THIOREDOXIN_2"/>
    <property type="match status" value="2"/>
</dbReference>
<reference evidence="17" key="1">
    <citation type="journal article" date="2006" name="PLoS Biol.">
        <title>Macronuclear genome sequence of the ciliate Tetrahymena thermophila, a model eukaryote.</title>
        <authorList>
            <person name="Eisen J.A."/>
            <person name="Coyne R.S."/>
            <person name="Wu M."/>
            <person name="Wu D."/>
            <person name="Thiagarajan M."/>
            <person name="Wortman J.R."/>
            <person name="Badger J.H."/>
            <person name="Ren Q."/>
            <person name="Amedeo P."/>
            <person name="Jones K.M."/>
            <person name="Tallon L.J."/>
            <person name="Delcher A.L."/>
            <person name="Salzberg S.L."/>
            <person name="Silva J.C."/>
            <person name="Haas B.J."/>
            <person name="Majoros W.H."/>
            <person name="Farzad M."/>
            <person name="Carlton J.M."/>
            <person name="Smith R.K. Jr."/>
            <person name="Garg J."/>
            <person name="Pearlman R.E."/>
            <person name="Karrer K.M."/>
            <person name="Sun L."/>
            <person name="Manning G."/>
            <person name="Elde N.C."/>
            <person name="Turkewitz A.P."/>
            <person name="Asai D.J."/>
            <person name="Wilkes D.E."/>
            <person name="Wang Y."/>
            <person name="Cai H."/>
            <person name="Collins K."/>
            <person name="Stewart B.A."/>
            <person name="Lee S.R."/>
            <person name="Wilamowska K."/>
            <person name="Weinberg Z."/>
            <person name="Ruzzo W.L."/>
            <person name="Wloga D."/>
            <person name="Gaertig J."/>
            <person name="Frankel J."/>
            <person name="Tsao C.-C."/>
            <person name="Gorovsky M.A."/>
            <person name="Keeling P.J."/>
            <person name="Waller R.F."/>
            <person name="Patron N.J."/>
            <person name="Cherry J.M."/>
            <person name="Stover N.A."/>
            <person name="Krieger C.J."/>
            <person name="del Toro C."/>
            <person name="Ryder H.F."/>
            <person name="Williamson S.C."/>
            <person name="Barbeau R.A."/>
            <person name="Hamilton E.P."/>
            <person name="Orias E."/>
        </authorList>
    </citation>
    <scope>NUCLEOTIDE SEQUENCE [LARGE SCALE GENOMIC DNA]</scope>
    <source>
        <strain evidence="17">SB210</strain>
    </source>
</reference>
<dbReference type="PRINTS" id="PR00421">
    <property type="entry name" value="THIOREDOXIN"/>
</dbReference>
<dbReference type="OMA" id="REDYVWS"/>
<evidence type="ECO:0000256" key="11">
    <source>
        <dbReference type="PIRSR" id="PIRSR605792-51"/>
    </source>
</evidence>
<keyword evidence="14" id="KW-1133">Transmembrane helix</keyword>
<evidence type="ECO:0000256" key="12">
    <source>
        <dbReference type="RuleBase" id="RU004208"/>
    </source>
</evidence>
<keyword evidence="5" id="KW-0732">Signal</keyword>
<keyword evidence="14" id="KW-0472">Membrane</keyword>
<dbReference type="InterPro" id="IPR005788">
    <property type="entry name" value="PDI_thioredoxin-like_dom"/>
</dbReference>
<evidence type="ECO:0000256" key="1">
    <source>
        <dbReference type="ARBA" id="ARBA00001182"/>
    </source>
</evidence>
<dbReference type="HOGENOM" id="CLU_025879_1_0_1"/>
<accession>I7M0B1</accession>
<feature type="transmembrane region" description="Helical" evidence="14">
    <location>
        <begin position="6"/>
        <end position="25"/>
    </location>
</feature>
<comment type="similarity">
    <text evidence="3 12">Belongs to the protein disulfide isomerase family.</text>
</comment>
<dbReference type="InterPro" id="IPR036249">
    <property type="entry name" value="Thioredoxin-like_sf"/>
</dbReference>
<dbReference type="KEGG" id="tet:TTHERM_00549480"/>
<dbReference type="STRING" id="312017.I7M0B1"/>
<dbReference type="CDD" id="cd02961">
    <property type="entry name" value="PDI_a_family"/>
    <property type="match status" value="1"/>
</dbReference>
<sequence length="490" mass="56061">MNVFVIGIIYLIFVLTAIVASLLTIQEKLKFDDENGVLILTDKNFKFALEQHDFIMVEFYAPWCGHCKSLAPQYEKAAQQLKDGNSKAVLSKVDATAEKFVASQFTIQGYPTLKFFIKGKSIEYKGGRTTNDIVAWIERKTGPPSQLVSNPSDLQDIIKDNDVVLAYFGDSEEDKEYKIFESICLTYDHVKFVHSFDSATKDSVKGTFKNVKLFKNYDERENDFGQQQFTAEKLGKFIDDFSHPLVFPWGDTASSKIYSDKNIGVLLFREAFDQSSLLVLQEIAKTRKLKEQIQFAQVDKQHKEYSRISENIGATGLNLPAVFIVDPNEENATYLMEGEELNIKNLDRFINNFKNKRLTKYIKSLPIPENTGTAVQTIVRKNYDQVVRASNKDLLIMYFATWCGHCNQFKPKYEELAKRFVENTNLVFAMYDGVNNAVEDVQVNSYPTLYFFKNGSKASPVKYEGNRDADDLIQFVKKHTTHPWVQPSAQ</sequence>
<dbReference type="InterPro" id="IPR017937">
    <property type="entry name" value="Thioredoxin_CS"/>
</dbReference>
<dbReference type="EMBL" id="GG662864">
    <property type="protein sequence ID" value="EAR86102.1"/>
    <property type="molecule type" value="Genomic_DNA"/>
</dbReference>
<feature type="disulfide bond" description="Redox-active" evidence="11">
    <location>
        <begin position="64"/>
        <end position="67"/>
    </location>
</feature>
<dbReference type="FunFam" id="3.40.30.10:FF:000023">
    <property type="entry name" value="Protein disulfide-isomerase"/>
    <property type="match status" value="1"/>
</dbReference>
<keyword evidence="17" id="KW-1185">Reference proteome</keyword>
<evidence type="ECO:0000256" key="5">
    <source>
        <dbReference type="ARBA" id="ARBA00022729"/>
    </source>
</evidence>
<comment type="subcellular location">
    <subcellularLocation>
        <location evidence="2">Endoplasmic reticulum lumen</location>
    </subcellularLocation>
</comment>
<gene>
    <name evidence="16" type="ORF">TTHERM_00549480</name>
</gene>
<dbReference type="CDD" id="cd02995">
    <property type="entry name" value="PDI_a_PDI_a'_C"/>
    <property type="match status" value="1"/>
</dbReference>
<dbReference type="NCBIfam" id="TIGR01126">
    <property type="entry name" value="pdi_dom"/>
    <property type="match status" value="1"/>
</dbReference>
<dbReference type="GO" id="GO:0006457">
    <property type="term" value="P:protein folding"/>
    <property type="evidence" value="ECO:0007669"/>
    <property type="project" value="TreeGrafter"/>
</dbReference>
<evidence type="ECO:0000313" key="16">
    <source>
        <dbReference type="EMBL" id="EAR86102.1"/>
    </source>
</evidence>
<dbReference type="PANTHER" id="PTHR18929:SF240">
    <property type="entry name" value="PROTEIN DISULFIDE-ISOMERASE"/>
    <property type="match status" value="1"/>
</dbReference>
<dbReference type="CDD" id="cd02981">
    <property type="entry name" value="PDI_b_family"/>
    <property type="match status" value="1"/>
</dbReference>
<keyword evidence="10 11" id="KW-0676">Redox-active center</keyword>
<dbReference type="NCBIfam" id="TIGR01130">
    <property type="entry name" value="ER_PDI_fam"/>
    <property type="match status" value="1"/>
</dbReference>
<dbReference type="EC" id="5.3.4.1" evidence="4 13"/>
<organism evidence="16 17">
    <name type="scientific">Tetrahymena thermophila (strain SB210)</name>
    <dbReference type="NCBI Taxonomy" id="312017"/>
    <lineage>
        <taxon>Eukaryota</taxon>
        <taxon>Sar</taxon>
        <taxon>Alveolata</taxon>
        <taxon>Ciliophora</taxon>
        <taxon>Intramacronucleata</taxon>
        <taxon>Oligohymenophorea</taxon>
        <taxon>Hymenostomatida</taxon>
        <taxon>Tetrahymenina</taxon>
        <taxon>Tetrahymenidae</taxon>
        <taxon>Tetrahymena</taxon>
    </lineage>
</organism>
<keyword evidence="9 13" id="KW-0413">Isomerase</keyword>
<name>I7M0B1_TETTS</name>
<keyword evidence="7" id="KW-0256">Endoplasmic reticulum</keyword>
<comment type="catalytic activity">
    <reaction evidence="1 13">
        <text>Catalyzes the rearrangement of -S-S- bonds in proteins.</text>
        <dbReference type="EC" id="5.3.4.1"/>
    </reaction>
</comment>
<dbReference type="Proteomes" id="UP000009168">
    <property type="component" value="Unassembled WGS sequence"/>
</dbReference>
<dbReference type="Pfam" id="PF13848">
    <property type="entry name" value="Thioredoxin_6"/>
    <property type="match status" value="1"/>
</dbReference>
<evidence type="ECO:0000313" key="17">
    <source>
        <dbReference type="Proteomes" id="UP000009168"/>
    </source>
</evidence>
<evidence type="ECO:0000256" key="13">
    <source>
        <dbReference type="RuleBase" id="RU361130"/>
    </source>
</evidence>
<dbReference type="RefSeq" id="XP_976697.1">
    <property type="nucleotide sequence ID" value="XM_971604.3"/>
</dbReference>
<evidence type="ECO:0000256" key="9">
    <source>
        <dbReference type="ARBA" id="ARBA00023235"/>
    </source>
</evidence>
<feature type="domain" description="Thioredoxin" evidence="15">
    <location>
        <begin position="361"/>
        <end position="481"/>
    </location>
</feature>
<keyword evidence="14" id="KW-0812">Transmembrane</keyword>
<dbReference type="GO" id="GO:0005788">
    <property type="term" value="C:endoplasmic reticulum lumen"/>
    <property type="evidence" value="ECO:0007669"/>
    <property type="project" value="UniProtKB-SubCell"/>
</dbReference>
<feature type="disulfide bond" description="Redox-active" evidence="11">
    <location>
        <begin position="403"/>
        <end position="406"/>
    </location>
</feature>
<feature type="domain" description="Thioredoxin" evidence="15">
    <location>
        <begin position="11"/>
        <end position="142"/>
    </location>
</feature>
<dbReference type="GO" id="GO:0003756">
    <property type="term" value="F:protein disulfide isomerase activity"/>
    <property type="evidence" value="ECO:0007669"/>
    <property type="project" value="UniProtKB-EC"/>
</dbReference>
<keyword evidence="8 11" id="KW-1015">Disulfide bond</keyword>
<dbReference type="GO" id="GO:0034976">
    <property type="term" value="P:response to endoplasmic reticulum stress"/>
    <property type="evidence" value="ECO:0007669"/>
    <property type="project" value="TreeGrafter"/>
</dbReference>
<dbReference type="InterPro" id="IPR013766">
    <property type="entry name" value="Thioredoxin_domain"/>
</dbReference>
<evidence type="ECO:0000256" key="2">
    <source>
        <dbReference type="ARBA" id="ARBA00004319"/>
    </source>
</evidence>
<evidence type="ECO:0000256" key="14">
    <source>
        <dbReference type="SAM" id="Phobius"/>
    </source>
</evidence>
<dbReference type="GeneID" id="7822794"/>
<dbReference type="PROSITE" id="PS00194">
    <property type="entry name" value="THIOREDOXIN_1"/>
    <property type="match status" value="2"/>
</dbReference>
<dbReference type="AlphaFoldDB" id="I7M0B1"/>
<dbReference type="eggNOG" id="KOG0190">
    <property type="taxonomic scope" value="Eukaryota"/>
</dbReference>
<proteinExistence type="inferred from homology"/>
<evidence type="ECO:0000256" key="7">
    <source>
        <dbReference type="ARBA" id="ARBA00022824"/>
    </source>
</evidence>
<evidence type="ECO:0000256" key="6">
    <source>
        <dbReference type="ARBA" id="ARBA00022737"/>
    </source>
</evidence>
<evidence type="ECO:0000256" key="8">
    <source>
        <dbReference type="ARBA" id="ARBA00023157"/>
    </source>
</evidence>
<protein>
    <recommendedName>
        <fullName evidence="4 13">Protein disulfide-isomerase</fullName>
        <ecNumber evidence="4 13">5.3.4.1</ecNumber>
    </recommendedName>
</protein>
<dbReference type="FunCoup" id="I7M0B1">
    <property type="interactions" value="377"/>
</dbReference>
<keyword evidence="6" id="KW-0677">Repeat</keyword>
<evidence type="ECO:0000259" key="15">
    <source>
        <dbReference type="PROSITE" id="PS51352"/>
    </source>
</evidence>
<evidence type="ECO:0000256" key="4">
    <source>
        <dbReference type="ARBA" id="ARBA00012723"/>
    </source>
</evidence>
<dbReference type="InParanoid" id="I7M0B1"/>
<evidence type="ECO:0000256" key="3">
    <source>
        <dbReference type="ARBA" id="ARBA00006347"/>
    </source>
</evidence>
<dbReference type="InterPro" id="IPR005792">
    <property type="entry name" value="Prot_disulphide_isomerase"/>
</dbReference>
<dbReference type="PANTHER" id="PTHR18929">
    <property type="entry name" value="PROTEIN DISULFIDE ISOMERASE"/>
    <property type="match status" value="1"/>
</dbReference>
<dbReference type="SUPFAM" id="SSF52833">
    <property type="entry name" value="Thioredoxin-like"/>
    <property type="match status" value="4"/>
</dbReference>